<organism evidence="1 2">
    <name type="scientific">Mammaliicoccus sciuri</name>
    <name type="common">Staphylococcus sciuri</name>
    <dbReference type="NCBI Taxonomy" id="1296"/>
    <lineage>
        <taxon>Bacteria</taxon>
        <taxon>Bacillati</taxon>
        <taxon>Bacillota</taxon>
        <taxon>Bacilli</taxon>
        <taxon>Bacillales</taxon>
        <taxon>Staphylococcaceae</taxon>
        <taxon>Mammaliicoccus</taxon>
    </lineage>
</organism>
<sequence length="196" mass="23326">MPLVSKQDYEQERRKKLRKKHKKMNIPKSSLDILTIKNFSNNVEPIFKDDVYSEMYKVNTVALDFINQTENNQLMGQKASLLRQFEDSIKFVSLNFHTDTTELQLRWQEYANRAEREGNSNRQRICYEQLVRLKMIAKTQINQEYFCVIYGENQEMLDKNKRTLISVASNLIYPVPLTYDEKVKIISKLNNQNIYI</sequence>
<dbReference type="RefSeq" id="WP_088592773.1">
    <property type="nucleotide sequence ID" value="NZ_CP022047.2"/>
</dbReference>
<keyword evidence="1" id="KW-0614">Plasmid</keyword>
<name>A0AAI8DKH1_MAMSC</name>
<proteinExistence type="predicted"/>
<accession>A0AAI8DKH1</accession>
<gene>
    <name evidence="1" type="ORF">CEP64_13760</name>
</gene>
<dbReference type="EMBL" id="CP022047">
    <property type="protein sequence ID" value="ASE35681.1"/>
    <property type="molecule type" value="Genomic_DNA"/>
</dbReference>
<evidence type="ECO:0000313" key="2">
    <source>
        <dbReference type="Proteomes" id="UP000197058"/>
    </source>
</evidence>
<dbReference type="KEGG" id="sscu:CEP64_13760"/>
<reference evidence="2" key="1">
    <citation type="submission" date="2017-06" db="EMBL/GenBank/DDBJ databases">
        <title>FDA dAtabase for Regulatory Grade micrObial Sequences (FDA-ARGOS): Supporting development and validation of Infectious Disease Dx tests.</title>
        <authorList>
            <person name="Goldberg B."/>
            <person name="Campos J."/>
            <person name="Tallon L."/>
            <person name="Sadzewicz L."/>
            <person name="Sengamalay N."/>
            <person name="Ott S."/>
            <person name="Godinez A."/>
            <person name="Nagaraj S."/>
            <person name="Vavikolanu K."/>
            <person name="Nadendla S."/>
            <person name="George J."/>
            <person name="Geyer C."/>
            <person name="Sichtig H."/>
        </authorList>
    </citation>
    <scope>NUCLEOTIDE SEQUENCE [LARGE SCALE GENOMIC DNA]</scope>
    <source>
        <strain evidence="2">FDAARGOS_285</strain>
        <plasmid evidence="2">unnamed1</plasmid>
    </source>
</reference>
<dbReference type="AlphaFoldDB" id="A0AAI8DKH1"/>
<geneLocation type="plasmid" evidence="1 2">
    <name>unnamed1</name>
</geneLocation>
<evidence type="ECO:0000313" key="1">
    <source>
        <dbReference type="EMBL" id="ASE35681.1"/>
    </source>
</evidence>
<protein>
    <submittedName>
        <fullName evidence="1">Uncharacterized protein</fullName>
    </submittedName>
</protein>
<dbReference type="Proteomes" id="UP000197058">
    <property type="component" value="Plasmid unnamed1"/>
</dbReference>